<gene>
    <name evidence="2" type="ORF">FGM01_01985</name>
</gene>
<evidence type="ECO:0008006" key="4">
    <source>
        <dbReference type="Google" id="ProtNLM"/>
    </source>
</evidence>
<evidence type="ECO:0000256" key="1">
    <source>
        <dbReference type="SAM" id="Phobius"/>
    </source>
</evidence>
<organism evidence="2 3">
    <name type="scientific">Christiangramia sabulilitoris</name>
    <dbReference type="NCBI Taxonomy" id="2583991"/>
    <lineage>
        <taxon>Bacteria</taxon>
        <taxon>Pseudomonadati</taxon>
        <taxon>Bacteroidota</taxon>
        <taxon>Flavobacteriia</taxon>
        <taxon>Flavobacteriales</taxon>
        <taxon>Flavobacteriaceae</taxon>
        <taxon>Christiangramia</taxon>
    </lineage>
</organism>
<comment type="caution">
    <text evidence="2">The sequence shown here is derived from an EMBL/GenBank/DDBJ whole genome shotgun (WGS) entry which is preliminary data.</text>
</comment>
<dbReference type="OrthoDB" id="981524at2"/>
<evidence type="ECO:0000313" key="3">
    <source>
        <dbReference type="Proteomes" id="UP000315131"/>
    </source>
</evidence>
<evidence type="ECO:0000313" key="2">
    <source>
        <dbReference type="EMBL" id="TRO66680.1"/>
    </source>
</evidence>
<keyword evidence="1" id="KW-0472">Membrane</keyword>
<keyword evidence="3" id="KW-1185">Reference proteome</keyword>
<name>A0A550I6T1_9FLAO</name>
<keyword evidence="1" id="KW-0812">Transmembrane</keyword>
<dbReference type="AlphaFoldDB" id="A0A550I6T1"/>
<dbReference type="RefSeq" id="WP_143409444.1">
    <property type="nucleotide sequence ID" value="NZ_VHSF01000001.1"/>
</dbReference>
<feature type="transmembrane region" description="Helical" evidence="1">
    <location>
        <begin position="52"/>
        <end position="71"/>
    </location>
</feature>
<dbReference type="EMBL" id="VHSF01000001">
    <property type="protein sequence ID" value="TRO66680.1"/>
    <property type="molecule type" value="Genomic_DNA"/>
</dbReference>
<sequence>MRNIEEQESKEFLPGDSGFTVPDGYFEQLENRILSKLETHNPKVIKLFKREYLFYAAAVAAIFALFLGDFFKSDPVQTMGWDDIEVSAMENYIEEGYEMGYFELNTADYPDFILNQEQLVSEEDFNSVDSDAALDYIDEHAEDPIYILE</sequence>
<keyword evidence="1" id="KW-1133">Transmembrane helix</keyword>
<reference evidence="2 3" key="1">
    <citation type="submission" date="2019-06" db="EMBL/GenBank/DDBJ databases">
        <title>Gramella sabulilitoris sp. nov., isolated from a marine sand.</title>
        <authorList>
            <person name="Yoon J.-H."/>
        </authorList>
    </citation>
    <scope>NUCLEOTIDE SEQUENCE [LARGE SCALE GENOMIC DNA]</scope>
    <source>
        <strain evidence="2 3">HSMS-1</strain>
    </source>
</reference>
<protein>
    <recommendedName>
        <fullName evidence="4">DUF3379 domain-containing protein</fullName>
    </recommendedName>
</protein>
<accession>A0A550I6T1</accession>
<proteinExistence type="predicted"/>
<dbReference type="Proteomes" id="UP000315131">
    <property type="component" value="Unassembled WGS sequence"/>
</dbReference>